<organism evidence="1 2">
    <name type="scientific">Catharanthus roseus</name>
    <name type="common">Madagascar periwinkle</name>
    <name type="synonym">Vinca rosea</name>
    <dbReference type="NCBI Taxonomy" id="4058"/>
    <lineage>
        <taxon>Eukaryota</taxon>
        <taxon>Viridiplantae</taxon>
        <taxon>Streptophyta</taxon>
        <taxon>Embryophyta</taxon>
        <taxon>Tracheophyta</taxon>
        <taxon>Spermatophyta</taxon>
        <taxon>Magnoliopsida</taxon>
        <taxon>eudicotyledons</taxon>
        <taxon>Gunneridae</taxon>
        <taxon>Pentapetalae</taxon>
        <taxon>asterids</taxon>
        <taxon>lamiids</taxon>
        <taxon>Gentianales</taxon>
        <taxon>Apocynaceae</taxon>
        <taxon>Rauvolfioideae</taxon>
        <taxon>Vinceae</taxon>
        <taxon>Catharanthinae</taxon>
        <taxon>Catharanthus</taxon>
    </lineage>
</organism>
<evidence type="ECO:0000313" key="1">
    <source>
        <dbReference type="EMBL" id="KAI5682930.1"/>
    </source>
</evidence>
<name>A0ACC0CDG3_CATRO</name>
<dbReference type="Proteomes" id="UP001060085">
    <property type="component" value="Linkage Group LG01"/>
</dbReference>
<reference evidence="2" key="1">
    <citation type="journal article" date="2023" name="Nat. Plants">
        <title>Single-cell RNA sequencing provides a high-resolution roadmap for understanding the multicellular compartmentation of specialized metabolism.</title>
        <authorList>
            <person name="Sun S."/>
            <person name="Shen X."/>
            <person name="Li Y."/>
            <person name="Li Y."/>
            <person name="Wang S."/>
            <person name="Li R."/>
            <person name="Zhang H."/>
            <person name="Shen G."/>
            <person name="Guo B."/>
            <person name="Wei J."/>
            <person name="Xu J."/>
            <person name="St-Pierre B."/>
            <person name="Chen S."/>
            <person name="Sun C."/>
        </authorList>
    </citation>
    <scope>NUCLEOTIDE SEQUENCE [LARGE SCALE GENOMIC DNA]</scope>
</reference>
<gene>
    <name evidence="1" type="ORF">M9H77_04158</name>
</gene>
<proteinExistence type="predicted"/>
<protein>
    <submittedName>
        <fullName evidence="1">Uncharacterized protein</fullName>
    </submittedName>
</protein>
<keyword evidence="2" id="KW-1185">Reference proteome</keyword>
<evidence type="ECO:0000313" key="2">
    <source>
        <dbReference type="Proteomes" id="UP001060085"/>
    </source>
</evidence>
<dbReference type="EMBL" id="CM044701">
    <property type="protein sequence ID" value="KAI5682930.1"/>
    <property type="molecule type" value="Genomic_DNA"/>
</dbReference>
<accession>A0ACC0CDG3</accession>
<sequence>MASSSILNIGRTEGTEVPATPTGNVHVSTCSSDLKYRLYPVEVVFPPLDEPWVSDCHLLPKVIDVVFVTSYSSMVTDVSLASVYEKYLIPDEYVLLHPSPRVRVASPPPGCYFVYEEHLKLGLDYELQHYRKTIACYTVQFRIIESNEYMFYLAAATLASGIGGTTKLSVLTRLRVAVSAGTEGSRSQRNNFADPAIKGVPFAVASLSRFKLGVSDDICDLLGDDPSLQVDEGTEDKSGMSLSERSVNLPFKDGPIPKVDDPFFHKYHVPELDTVAEKVLFCPDWNLNVNNRTINPRVCAEMFDHITMIFSRELLFRSQTAILGASAIANEKMKRLEEEVHELKLYKGEVINIKNAMMREQDTSQKWVYELEVELKEMKSNFTTLEISLIGLAMEKTYRSLFFQGARTEVVLY</sequence>
<comment type="caution">
    <text evidence="1">The sequence shown here is derived from an EMBL/GenBank/DDBJ whole genome shotgun (WGS) entry which is preliminary data.</text>
</comment>